<sequence>MSIKWGFRVPYINHLMKTYVLLLGFYLLATNGFASDKTTIRIGVQPTGTLAWELSVLQTEDNAKNLDFNIETHPIATSEAGKIALQSGAVDVIVSDWIWVSKARSEGNDFTFYPYSTTSGSLIVPESSPILTIKDLKGKRLGIAGGELDKNWLLLQTLAQQAQLDLNTSVEKVFGAPPLINEQLKQGRVDAALNYWHYGAKLEAQGYRQVIDGKGLLKGLGIPENVPALGYVFKQSWATGHKKGVDSFFQASKKAKQLLCASEPDWKKIIPLIQADDMATQTKLRQRYCEGEVTRWGAPEQQAAERIYTLLRKVSNNLLTGKSEHLQPGTFWSQD</sequence>
<keyword evidence="3" id="KW-1185">Reference proteome</keyword>
<protein>
    <submittedName>
        <fullName evidence="2">ABC transporter substrate-binding protein</fullName>
    </submittedName>
</protein>
<gene>
    <name evidence="2" type="ORF">MGMO_60c00110</name>
</gene>
<evidence type="ECO:0000313" key="3">
    <source>
        <dbReference type="Proteomes" id="UP000017842"/>
    </source>
</evidence>
<dbReference type="AlphaFoldDB" id="V5C1J1"/>
<comment type="caution">
    <text evidence="2">The sequence shown here is derived from an EMBL/GenBank/DDBJ whole genome shotgun (WGS) entry which is preliminary data.</text>
</comment>
<reference evidence="2 3" key="1">
    <citation type="journal article" date="2013" name="Genome Announc.">
        <title>Draft Genome Sequence of the Methanotrophic Gammaproteobacterium Methyloglobulus morosus DSM 22980 Strain KoM1.</title>
        <authorList>
            <person name="Poehlein A."/>
            <person name="Deutzmann J.S."/>
            <person name="Daniel R."/>
            <person name="Simeonova D.D."/>
        </authorList>
    </citation>
    <scope>NUCLEOTIDE SEQUENCE [LARGE SCALE GENOMIC DNA]</scope>
    <source>
        <strain evidence="2 3">KoM1</strain>
    </source>
</reference>
<dbReference type="Pfam" id="PF09084">
    <property type="entry name" value="NMT1"/>
    <property type="match status" value="1"/>
</dbReference>
<organism evidence="2 3">
    <name type="scientific">Methyloglobulus morosus KoM1</name>
    <dbReference type="NCBI Taxonomy" id="1116472"/>
    <lineage>
        <taxon>Bacteria</taxon>
        <taxon>Pseudomonadati</taxon>
        <taxon>Pseudomonadota</taxon>
        <taxon>Gammaproteobacteria</taxon>
        <taxon>Methylococcales</taxon>
        <taxon>Methylococcaceae</taxon>
        <taxon>Methyloglobulus</taxon>
    </lineage>
</organism>
<dbReference type="STRING" id="1116472.MGMO_60c00110"/>
<dbReference type="eggNOG" id="COG0715">
    <property type="taxonomic scope" value="Bacteria"/>
</dbReference>
<dbReference type="Proteomes" id="UP000017842">
    <property type="component" value="Unassembled WGS sequence"/>
</dbReference>
<dbReference type="PANTHER" id="PTHR30024">
    <property type="entry name" value="ALIPHATIC SULFONATES-BINDING PROTEIN-RELATED"/>
    <property type="match status" value="1"/>
</dbReference>
<dbReference type="InterPro" id="IPR015168">
    <property type="entry name" value="SsuA/THI5"/>
</dbReference>
<dbReference type="PANTHER" id="PTHR30024:SF48">
    <property type="entry name" value="ABC TRANSPORTER SUBSTRATE-BINDING PROTEIN"/>
    <property type="match status" value="1"/>
</dbReference>
<dbReference type="SUPFAM" id="SSF53850">
    <property type="entry name" value="Periplasmic binding protein-like II"/>
    <property type="match status" value="1"/>
</dbReference>
<proteinExistence type="predicted"/>
<dbReference type="PATRIC" id="fig|1116472.3.peg.1844"/>
<feature type="domain" description="SsuA/THI5-like" evidence="1">
    <location>
        <begin position="84"/>
        <end position="260"/>
    </location>
</feature>
<evidence type="ECO:0000259" key="1">
    <source>
        <dbReference type="Pfam" id="PF09084"/>
    </source>
</evidence>
<dbReference type="EMBL" id="AYLO01000058">
    <property type="protein sequence ID" value="ESS72347.1"/>
    <property type="molecule type" value="Genomic_DNA"/>
</dbReference>
<name>V5C1J1_9GAMM</name>
<dbReference type="Gene3D" id="3.40.190.10">
    <property type="entry name" value="Periplasmic binding protein-like II"/>
    <property type="match status" value="2"/>
</dbReference>
<evidence type="ECO:0000313" key="2">
    <source>
        <dbReference type="EMBL" id="ESS72347.1"/>
    </source>
</evidence>
<accession>V5C1J1</accession>